<feature type="compositionally biased region" description="Acidic residues" evidence="1">
    <location>
        <begin position="135"/>
        <end position="147"/>
    </location>
</feature>
<accession>A0ABY6G0X6</accession>
<feature type="compositionally biased region" description="Basic and acidic residues" evidence="1">
    <location>
        <begin position="180"/>
        <end position="193"/>
    </location>
</feature>
<feature type="domain" description="PRC-barrel" evidence="2">
    <location>
        <begin position="9"/>
        <end position="75"/>
    </location>
</feature>
<dbReference type="InterPro" id="IPR011033">
    <property type="entry name" value="PRC_barrel-like_sf"/>
</dbReference>
<name>A0ABY6G0X6_9MICO</name>
<feature type="region of interest" description="Disordered" evidence="1">
    <location>
        <begin position="84"/>
        <end position="193"/>
    </location>
</feature>
<evidence type="ECO:0000313" key="4">
    <source>
        <dbReference type="Proteomes" id="UP001164305"/>
    </source>
</evidence>
<dbReference type="InterPro" id="IPR014747">
    <property type="entry name" value="Bac_photo_RC_H_C"/>
</dbReference>
<keyword evidence="4" id="KW-1185">Reference proteome</keyword>
<gene>
    <name evidence="3" type="ORF">BRM3_14815</name>
</gene>
<dbReference type="EMBL" id="CP107020">
    <property type="protein sequence ID" value="UYG16850.1"/>
    <property type="molecule type" value="Genomic_DNA"/>
</dbReference>
<evidence type="ECO:0000256" key="1">
    <source>
        <dbReference type="SAM" id="MobiDB-lite"/>
    </source>
</evidence>
<organism evidence="3 4">
    <name type="scientific">Brachybacterium huguangmaarense</name>
    <dbReference type="NCBI Taxonomy" id="1652028"/>
    <lineage>
        <taxon>Bacteria</taxon>
        <taxon>Bacillati</taxon>
        <taxon>Actinomycetota</taxon>
        <taxon>Actinomycetes</taxon>
        <taxon>Micrococcales</taxon>
        <taxon>Dermabacteraceae</taxon>
        <taxon>Brachybacterium</taxon>
    </lineage>
</organism>
<protein>
    <submittedName>
        <fullName evidence="3">PRC-barrel domain-containing protein</fullName>
    </submittedName>
</protein>
<dbReference type="RefSeq" id="WP_263594063.1">
    <property type="nucleotide sequence ID" value="NZ_CP107020.1"/>
</dbReference>
<dbReference type="SUPFAM" id="SSF50346">
    <property type="entry name" value="PRC-barrel domain"/>
    <property type="match status" value="1"/>
</dbReference>
<dbReference type="Proteomes" id="UP001164305">
    <property type="component" value="Chromosome"/>
</dbReference>
<reference evidence="3" key="1">
    <citation type="submission" date="2022-10" db="EMBL/GenBank/DDBJ databases">
        <title>Whole-Genome Sequencing of Brachybacterium huguangmaarense BRM-3, Isolated from Betula schmidtii.</title>
        <authorList>
            <person name="Haam D."/>
        </authorList>
    </citation>
    <scope>NUCLEOTIDE SEQUENCE</scope>
    <source>
        <strain evidence="3">BRM-3</strain>
    </source>
</reference>
<feature type="compositionally biased region" description="Low complexity" evidence="1">
    <location>
        <begin position="106"/>
        <end position="119"/>
    </location>
</feature>
<evidence type="ECO:0000259" key="2">
    <source>
        <dbReference type="Pfam" id="PF05239"/>
    </source>
</evidence>
<proteinExistence type="predicted"/>
<evidence type="ECO:0000313" key="3">
    <source>
        <dbReference type="EMBL" id="UYG16850.1"/>
    </source>
</evidence>
<dbReference type="Gene3D" id="3.90.50.10">
    <property type="entry name" value="Photosynthetic Reaction Center, subunit H, domain 2"/>
    <property type="match status" value="1"/>
</dbReference>
<dbReference type="Pfam" id="PF05239">
    <property type="entry name" value="PRC"/>
    <property type="match status" value="1"/>
</dbReference>
<sequence>MTMTYQGSIQDLQVAEVVDSAGDKVGRVGQVYLTNDSQEPSWVTVNTGLFGTKETFIPLAEASYADGVITVPYEKSFIKDAPHVDEDGEISREEEDELYRYYGVQEASADVADEAPAAEQTAGDAETVSPQAPAADDEGTTAPEEDPAGQAPDVAEDAAAREEADELPAGHHLPLAARLEAVRRRADGEPSGP</sequence>
<dbReference type="InterPro" id="IPR027275">
    <property type="entry name" value="PRC-brl_dom"/>
</dbReference>